<feature type="compositionally biased region" description="Low complexity" evidence="1">
    <location>
        <begin position="405"/>
        <end position="417"/>
    </location>
</feature>
<evidence type="ECO:0000256" key="1">
    <source>
        <dbReference type="SAM" id="MobiDB-lite"/>
    </source>
</evidence>
<keyword evidence="3" id="KW-1185">Reference proteome</keyword>
<feature type="region of interest" description="Disordered" evidence="1">
    <location>
        <begin position="396"/>
        <end position="424"/>
    </location>
</feature>
<dbReference type="Proteomes" id="UP000051952">
    <property type="component" value="Unassembled WGS sequence"/>
</dbReference>
<feature type="compositionally biased region" description="Acidic residues" evidence="1">
    <location>
        <begin position="27"/>
        <end position="44"/>
    </location>
</feature>
<reference evidence="3" key="1">
    <citation type="submission" date="2015-09" db="EMBL/GenBank/DDBJ databases">
        <authorList>
            <consortium name="Pathogen Informatics"/>
        </authorList>
    </citation>
    <scope>NUCLEOTIDE SEQUENCE [LARGE SCALE GENOMIC DNA]</scope>
    <source>
        <strain evidence="3">Lake Konstanz</strain>
    </source>
</reference>
<feature type="compositionally biased region" description="Polar residues" evidence="1">
    <location>
        <begin position="137"/>
        <end position="154"/>
    </location>
</feature>
<feature type="compositionally biased region" description="Low complexity" evidence="1">
    <location>
        <begin position="68"/>
        <end position="77"/>
    </location>
</feature>
<evidence type="ECO:0000313" key="3">
    <source>
        <dbReference type="Proteomes" id="UP000051952"/>
    </source>
</evidence>
<organism evidence="2 3">
    <name type="scientific">Bodo saltans</name>
    <name type="common">Flagellated protozoan</name>
    <dbReference type="NCBI Taxonomy" id="75058"/>
    <lineage>
        <taxon>Eukaryota</taxon>
        <taxon>Discoba</taxon>
        <taxon>Euglenozoa</taxon>
        <taxon>Kinetoplastea</taxon>
        <taxon>Metakinetoplastina</taxon>
        <taxon>Eubodonida</taxon>
        <taxon>Bodonidae</taxon>
        <taxon>Bodo</taxon>
    </lineage>
</organism>
<dbReference type="AlphaFoldDB" id="A0A0S4IN24"/>
<proteinExistence type="predicted"/>
<gene>
    <name evidence="2" type="ORF">BSAL_55410</name>
</gene>
<feature type="region of interest" description="Disordered" evidence="1">
    <location>
        <begin position="1"/>
        <end position="243"/>
    </location>
</feature>
<sequence length="424" mass="46591">MSDSFEETPQKQHAEADEETPMSPPEPVEDAVEDTQDAPEEEEAPPAPAPAAAPVAADPEPEEPRAPGPAAAAAPAPSTTVAAPHHNTTISDDETSPTRNHYDSGYSETDPSSPERGAAAAPVSNHRPPVGSAANVARSSNATPTYKSGGNNDPHSSRGGGGYSPMRSQAGSRAGGDPSSQRNRPPLVASISYPARQEGLTVADFLDPSKPLVKSTLPLTKPRGPSFAEESSSDARKQVHSEKRMQTAIMSSQILAQRNNERKYLKAQYEFEREKKIAERAIYHKERCMQWTQRLTANPLGVDLVADNERIEEEAYIREKEEKHRKSVAEKRKQRIKRAIIVKALAEVPLLEKARKEKRDLVEGEKREKALRDVQRVEAIQQRKLLDQELMARERQAKLDQRMMSSAASNAAQQQPQRTSSVSR</sequence>
<evidence type="ECO:0000313" key="2">
    <source>
        <dbReference type="EMBL" id="CUE73795.1"/>
    </source>
</evidence>
<dbReference type="VEuPathDB" id="TriTrypDB:BSAL_55410"/>
<dbReference type="OrthoDB" id="77690at2759"/>
<name>A0A0S4IN24_BODSA</name>
<dbReference type="EMBL" id="CYKH01000157">
    <property type="protein sequence ID" value="CUE73795.1"/>
    <property type="molecule type" value="Genomic_DNA"/>
</dbReference>
<feature type="compositionally biased region" description="Basic and acidic residues" evidence="1">
    <location>
        <begin position="233"/>
        <end position="243"/>
    </location>
</feature>
<accession>A0A0S4IN24</accession>
<protein>
    <submittedName>
        <fullName evidence="2">Uncharacterized protein</fullName>
    </submittedName>
</protein>
<feature type="compositionally biased region" description="Polar residues" evidence="1">
    <location>
        <begin position="78"/>
        <end position="90"/>
    </location>
</feature>